<feature type="transmembrane region" description="Helical" evidence="7">
    <location>
        <begin position="357"/>
        <end position="386"/>
    </location>
</feature>
<feature type="transmembrane region" description="Helical" evidence="7">
    <location>
        <begin position="49"/>
        <end position="70"/>
    </location>
</feature>
<gene>
    <name evidence="9" type="ORF">DLJ53_11935</name>
</gene>
<evidence type="ECO:0000256" key="2">
    <source>
        <dbReference type="ARBA" id="ARBA00022475"/>
    </source>
</evidence>
<name>A0A8B2NUU5_9HYPH</name>
<evidence type="ECO:0000259" key="8">
    <source>
        <dbReference type="Pfam" id="PF06808"/>
    </source>
</evidence>
<comment type="subcellular location">
    <subcellularLocation>
        <location evidence="1 7">Cell inner membrane</location>
        <topology evidence="1 7">Multi-pass membrane protein</topology>
    </subcellularLocation>
</comment>
<dbReference type="InterPro" id="IPR010656">
    <property type="entry name" value="DctM"/>
</dbReference>
<keyword evidence="3 7" id="KW-0997">Cell inner membrane</keyword>
<proteinExistence type="inferred from homology"/>
<dbReference type="OrthoDB" id="9790209at2"/>
<feature type="transmembrane region" description="Helical" evidence="7">
    <location>
        <begin position="398"/>
        <end position="422"/>
    </location>
</feature>
<dbReference type="PANTHER" id="PTHR33362">
    <property type="entry name" value="SIALIC ACID TRAP TRANSPORTER PERMEASE PROTEIN SIAT-RELATED"/>
    <property type="match status" value="1"/>
</dbReference>
<comment type="caution">
    <text evidence="9">The sequence shown here is derived from an EMBL/GenBank/DDBJ whole genome shotgun (WGS) entry which is preliminary data.</text>
</comment>
<evidence type="ECO:0000313" key="10">
    <source>
        <dbReference type="Proteomes" id="UP000249590"/>
    </source>
</evidence>
<comment type="caution">
    <text evidence="7">Lacks conserved residue(s) required for the propagation of feature annotation.</text>
</comment>
<dbReference type="EMBL" id="QHHQ01000002">
    <property type="protein sequence ID" value="RAI02078.1"/>
    <property type="molecule type" value="Genomic_DNA"/>
</dbReference>
<keyword evidence="5 7" id="KW-1133">Transmembrane helix</keyword>
<reference evidence="9 10" key="1">
    <citation type="submission" date="2018-05" db="EMBL/GenBank/DDBJ databases">
        <title>Acuticoccus sediminis sp. nov., isolated from deep-sea sediment of Indian Ocean.</title>
        <authorList>
            <person name="Liu X."/>
            <person name="Lai Q."/>
            <person name="Du Y."/>
            <person name="Sun F."/>
            <person name="Zhang X."/>
            <person name="Wang S."/>
            <person name="Shao Z."/>
        </authorList>
    </citation>
    <scope>NUCLEOTIDE SEQUENCE [LARGE SCALE GENOMIC DNA]</scope>
    <source>
        <strain evidence="9 10">PTG4-2</strain>
    </source>
</reference>
<evidence type="ECO:0000256" key="3">
    <source>
        <dbReference type="ARBA" id="ARBA00022519"/>
    </source>
</evidence>
<feature type="transmembrane region" description="Helical" evidence="7">
    <location>
        <begin position="136"/>
        <end position="160"/>
    </location>
</feature>
<accession>A0A8B2NUU5</accession>
<dbReference type="InterPro" id="IPR004681">
    <property type="entry name" value="TRAP_DctM"/>
</dbReference>
<dbReference type="RefSeq" id="WP_111345393.1">
    <property type="nucleotide sequence ID" value="NZ_JAIWKD010000002.1"/>
</dbReference>
<dbReference type="Pfam" id="PF06808">
    <property type="entry name" value="DctM"/>
    <property type="match status" value="1"/>
</dbReference>
<feature type="transmembrane region" description="Helical" evidence="7">
    <location>
        <begin position="278"/>
        <end position="295"/>
    </location>
</feature>
<keyword evidence="10" id="KW-1185">Reference proteome</keyword>
<evidence type="ECO:0000256" key="6">
    <source>
        <dbReference type="ARBA" id="ARBA00023136"/>
    </source>
</evidence>
<evidence type="ECO:0000256" key="7">
    <source>
        <dbReference type="RuleBase" id="RU369079"/>
    </source>
</evidence>
<keyword evidence="2" id="KW-1003">Cell membrane</keyword>
<evidence type="ECO:0000256" key="5">
    <source>
        <dbReference type="ARBA" id="ARBA00022989"/>
    </source>
</evidence>
<keyword evidence="4 7" id="KW-0812">Transmembrane</keyword>
<comment type="similarity">
    <text evidence="7">Belongs to the TRAP transporter large permease family.</text>
</comment>
<feature type="transmembrane region" description="Helical" evidence="7">
    <location>
        <begin position="166"/>
        <end position="193"/>
    </location>
</feature>
<dbReference type="GO" id="GO:0022857">
    <property type="term" value="F:transmembrane transporter activity"/>
    <property type="evidence" value="ECO:0007669"/>
    <property type="project" value="UniProtKB-UniRule"/>
</dbReference>
<comment type="function">
    <text evidence="7">Part of the tripartite ATP-independent periplasmic (TRAP) transport system.</text>
</comment>
<dbReference type="NCBIfam" id="TIGR00786">
    <property type="entry name" value="dctM"/>
    <property type="match status" value="1"/>
</dbReference>
<feature type="domain" description="TRAP C4-dicarboxylate transport system permease DctM subunit" evidence="8">
    <location>
        <begin position="7"/>
        <end position="417"/>
    </location>
</feature>
<dbReference type="PIRSF" id="PIRSF006066">
    <property type="entry name" value="HI0050"/>
    <property type="match status" value="1"/>
</dbReference>
<evidence type="ECO:0000256" key="1">
    <source>
        <dbReference type="ARBA" id="ARBA00004429"/>
    </source>
</evidence>
<keyword evidence="7" id="KW-0813">Transport</keyword>
<organism evidence="9 10">
    <name type="scientific">Acuticoccus sediminis</name>
    <dbReference type="NCBI Taxonomy" id="2184697"/>
    <lineage>
        <taxon>Bacteria</taxon>
        <taxon>Pseudomonadati</taxon>
        <taxon>Pseudomonadota</taxon>
        <taxon>Alphaproteobacteria</taxon>
        <taxon>Hyphomicrobiales</taxon>
        <taxon>Amorphaceae</taxon>
        <taxon>Acuticoccus</taxon>
    </lineage>
</organism>
<dbReference type="GO" id="GO:0005886">
    <property type="term" value="C:plasma membrane"/>
    <property type="evidence" value="ECO:0007669"/>
    <property type="project" value="UniProtKB-SubCell"/>
</dbReference>
<dbReference type="Proteomes" id="UP000249590">
    <property type="component" value="Unassembled WGS sequence"/>
</dbReference>
<dbReference type="AlphaFoldDB" id="A0A8B2NUU5"/>
<feature type="transmembrane region" description="Helical" evidence="7">
    <location>
        <begin position="214"/>
        <end position="236"/>
    </location>
</feature>
<keyword evidence="6 7" id="KW-0472">Membrane</keyword>
<evidence type="ECO:0000256" key="4">
    <source>
        <dbReference type="ARBA" id="ARBA00022692"/>
    </source>
</evidence>
<dbReference type="PANTHER" id="PTHR33362:SF3">
    <property type="entry name" value="SIALIC ACID TRAP TRANSPORTER PERMEASE PROTEIN SIAT"/>
    <property type="match status" value="1"/>
</dbReference>
<comment type="subunit">
    <text evidence="7">The complex comprises the extracytoplasmic solute receptor protein and the two transmembrane proteins.</text>
</comment>
<protein>
    <recommendedName>
        <fullName evidence="7">TRAP transporter large permease protein</fullName>
    </recommendedName>
</protein>
<sequence length="430" mass="45487">MLMVVLLLVLCALILIGTPIAVALAATAIGTMWWATGPDLLFIFIQRLYVGTTSFPLLAIPFFIVAGNLMNTGGITERIFAAAQLFVGRIRGGLAHVNVLASVIFSGMSGSAVADAAGLGIIEVKAMREAGYSGRFAATITAVSSTIGPIMPPSIPLVIYGSLANVSIGALFLAGVMPGALMALALMIVISVVARVRKLPVMEGRPAGSEARRVFFGALPAMLTPVLIIGGILGGLATPTEAAVLATAYALFLGTCVYRELRWRDIPDILWLSGRQTVQVMFIIAAAAPFGWVLIQQQIPNAVIEAMFSLTSEPWAILLLVNAILLILGMFIEGVAIIIIAFPILLPVMLQIGVDPVHFGIIMVLNLMIGLVTPPVGMCLFAVSSVSNVPISDMVREMWPYMLALLAVLLLVTFVPETVLWLPHALGYGS</sequence>
<feature type="transmembrane region" description="Helical" evidence="7">
    <location>
        <begin position="315"/>
        <end position="345"/>
    </location>
</feature>
<evidence type="ECO:0000313" key="9">
    <source>
        <dbReference type="EMBL" id="RAI02078.1"/>
    </source>
</evidence>